<comment type="pathway">
    <text evidence="5">Amino-acid biosynthesis; L-arginine biosynthesis; N(2)-acetyl-L-ornithine from L-glutamate: step 4/4.</text>
</comment>
<keyword evidence="1 5" id="KW-0032">Aminotransferase</keyword>
<evidence type="ECO:0000256" key="5">
    <source>
        <dbReference type="HAMAP-Rule" id="MF_01107"/>
    </source>
</evidence>
<dbReference type="InterPro" id="IPR050103">
    <property type="entry name" value="Class-III_PLP-dep_AT"/>
</dbReference>
<proteinExistence type="inferred from homology"/>
<dbReference type="InterPro" id="IPR015422">
    <property type="entry name" value="PyrdxlP-dep_Trfase_small"/>
</dbReference>
<evidence type="ECO:0000256" key="3">
    <source>
        <dbReference type="ARBA" id="ARBA00022679"/>
    </source>
</evidence>
<dbReference type="UniPathway" id="UPA00068">
    <property type="reaction ID" value="UER00109"/>
</dbReference>
<keyword evidence="5" id="KW-0055">Arginine biosynthesis</keyword>
<feature type="binding site" evidence="5">
    <location>
        <position position="297"/>
    </location>
    <ligand>
        <name>pyridoxal 5'-phosphate</name>
        <dbReference type="ChEBI" id="CHEBI:597326"/>
    </ligand>
</feature>
<dbReference type="EC" id="2.6.1.11" evidence="5"/>
<feature type="binding site" evidence="5">
    <location>
        <begin position="231"/>
        <end position="234"/>
    </location>
    <ligand>
        <name>pyridoxal 5'-phosphate</name>
        <dbReference type="ChEBI" id="CHEBI:597326"/>
    </ligand>
</feature>
<comment type="caution">
    <text evidence="6">The sequence shown here is derived from an EMBL/GenBank/DDBJ whole genome shotgun (WGS) entry which is preliminary data.</text>
</comment>
<protein>
    <recommendedName>
        <fullName evidence="5">Acetylornithine aminotransferase</fullName>
        <shortName evidence="5">ACOAT</shortName>
        <ecNumber evidence="5">2.6.1.11</ecNumber>
    </recommendedName>
</protein>
<comment type="miscellaneous">
    <text evidence="5">May also have succinyldiaminopimelate aminotransferase activity, thus carrying out the corresponding step in lysine biosynthesis.</text>
</comment>
<evidence type="ECO:0000256" key="4">
    <source>
        <dbReference type="ARBA" id="ARBA00022898"/>
    </source>
</evidence>
<comment type="subunit">
    <text evidence="5">Homodimer.</text>
</comment>
<keyword evidence="5" id="KW-0963">Cytoplasm</keyword>
<keyword evidence="7" id="KW-1185">Reference proteome</keyword>
<feature type="binding site" evidence="5">
    <location>
        <begin position="116"/>
        <end position="117"/>
    </location>
    <ligand>
        <name>pyridoxal 5'-phosphate</name>
        <dbReference type="ChEBI" id="CHEBI:597326"/>
    </ligand>
</feature>
<dbReference type="PIRSF" id="PIRSF000521">
    <property type="entry name" value="Transaminase_4ab_Lys_Orn"/>
    <property type="match status" value="1"/>
</dbReference>
<comment type="catalytic activity">
    <reaction evidence="5">
        <text>N(2)-acetyl-L-ornithine + 2-oxoglutarate = N-acetyl-L-glutamate 5-semialdehyde + L-glutamate</text>
        <dbReference type="Rhea" id="RHEA:18049"/>
        <dbReference type="ChEBI" id="CHEBI:16810"/>
        <dbReference type="ChEBI" id="CHEBI:29123"/>
        <dbReference type="ChEBI" id="CHEBI:29985"/>
        <dbReference type="ChEBI" id="CHEBI:57805"/>
        <dbReference type="EC" id="2.6.1.11"/>
    </reaction>
</comment>
<dbReference type="InterPro" id="IPR015424">
    <property type="entry name" value="PyrdxlP-dep_Trfase"/>
</dbReference>
<dbReference type="Gene3D" id="3.40.640.10">
    <property type="entry name" value="Type I PLP-dependent aspartate aminotransferase-like (Major domain)"/>
    <property type="match status" value="1"/>
</dbReference>
<dbReference type="InterPro" id="IPR004636">
    <property type="entry name" value="AcOrn/SuccOrn_fam"/>
</dbReference>
<dbReference type="PANTHER" id="PTHR11986">
    <property type="entry name" value="AMINOTRANSFERASE CLASS III"/>
    <property type="match status" value="1"/>
</dbReference>
<dbReference type="GO" id="GO:0006526">
    <property type="term" value="P:L-arginine biosynthetic process"/>
    <property type="evidence" value="ECO:0007669"/>
    <property type="project" value="UniProtKB-UniRule"/>
</dbReference>
<accession>A0A6M1RIS0</accession>
<feature type="binding site" evidence="5">
    <location>
        <position position="146"/>
    </location>
    <ligand>
        <name>pyridoxal 5'-phosphate</name>
        <dbReference type="ChEBI" id="CHEBI:597326"/>
    </ligand>
</feature>
<dbReference type="InterPro" id="IPR005814">
    <property type="entry name" value="Aminotrans_3"/>
</dbReference>
<name>A0A6M1RIS0_9BACT</name>
<dbReference type="CDD" id="cd00610">
    <property type="entry name" value="OAT_like"/>
    <property type="match status" value="1"/>
</dbReference>
<sequence>MEAVSGGSTPGVGCDGVRALYDRYVVPTYARLGVVLTHGSGCHVYDEQGRRYLDFGGGIAVNALGHAHPALVGAIERQARRLIHCSNYYYTEPQGRLARELVRLTGPGKVFFCNSGAEANEGLFKLARRFGHAEGRFEILTALQSFHGRTLAGISATGQDKVKQGFDPLVPGFRHVPFNDLAAVEKAISPATVAVLIEGVQGEGGVNVARAEYLVGLRRLCDERRLLLLMDEVQCGCFRTGRFTSWQRILEGVAGGEGFLPDGVAMAKSLGGGFPIGAFWVREPYADLLGPGSHGTTFGGTPLACAAALAVLEVVEREGLAAHARRMGERLLAGLRGLVERHSRLWAGVRGLGMMMGLQLQPEPAGLVVSGKQSPAARLTEILLEAGLLVIPAGTHVIRLLPPLNLSEEAAEEGLALLESVSARLD</sequence>
<dbReference type="FunFam" id="3.40.640.10:FF:000004">
    <property type="entry name" value="Acetylornithine aminotransferase"/>
    <property type="match status" value="1"/>
</dbReference>
<feature type="binding site" evidence="5">
    <location>
        <position position="296"/>
    </location>
    <ligand>
        <name>N(2)-acetyl-L-ornithine</name>
        <dbReference type="ChEBI" id="CHEBI:57805"/>
    </ligand>
</feature>
<comment type="cofactor">
    <cofactor evidence="5">
        <name>pyridoxal 5'-phosphate</name>
        <dbReference type="ChEBI" id="CHEBI:597326"/>
    </cofactor>
    <text evidence="5">Binds 1 pyridoxal phosphate per subunit.</text>
</comment>
<keyword evidence="2 5" id="KW-0028">Amino-acid biosynthesis</keyword>
<dbReference type="PANTHER" id="PTHR11986:SF79">
    <property type="entry name" value="ACETYLORNITHINE AMINOTRANSFERASE, MITOCHONDRIAL"/>
    <property type="match status" value="1"/>
</dbReference>
<dbReference type="SUPFAM" id="SSF53383">
    <property type="entry name" value="PLP-dependent transferases"/>
    <property type="match status" value="1"/>
</dbReference>
<evidence type="ECO:0000313" key="7">
    <source>
        <dbReference type="Proteomes" id="UP000477311"/>
    </source>
</evidence>
<dbReference type="Proteomes" id="UP000477311">
    <property type="component" value="Unassembled WGS sequence"/>
</dbReference>
<comment type="subcellular location">
    <subcellularLocation>
        <location evidence="5">Cytoplasm</location>
    </subcellularLocation>
</comment>
<evidence type="ECO:0000313" key="6">
    <source>
        <dbReference type="EMBL" id="NGO39606.1"/>
    </source>
</evidence>
<dbReference type="GO" id="GO:0030170">
    <property type="term" value="F:pyridoxal phosphate binding"/>
    <property type="evidence" value="ECO:0007669"/>
    <property type="project" value="InterPro"/>
</dbReference>
<dbReference type="InterPro" id="IPR015421">
    <property type="entry name" value="PyrdxlP-dep_Trfase_major"/>
</dbReference>
<dbReference type="Gene3D" id="3.90.1150.10">
    <property type="entry name" value="Aspartate Aminotransferase, domain 1"/>
    <property type="match status" value="1"/>
</dbReference>
<evidence type="ECO:0000256" key="1">
    <source>
        <dbReference type="ARBA" id="ARBA00022576"/>
    </source>
</evidence>
<keyword evidence="3 5" id="KW-0808">Transferase</keyword>
<gene>
    <name evidence="5" type="primary">argD</name>
    <name evidence="6" type="ORF">G4L39_09390</name>
</gene>
<feature type="modified residue" description="N6-(pyridoxal phosphate)lysine" evidence="5">
    <location>
        <position position="268"/>
    </location>
</feature>
<keyword evidence="4 5" id="KW-0663">Pyridoxal phosphate</keyword>
<dbReference type="GO" id="GO:0005737">
    <property type="term" value="C:cytoplasm"/>
    <property type="evidence" value="ECO:0007669"/>
    <property type="project" value="UniProtKB-SubCell"/>
</dbReference>
<dbReference type="GO" id="GO:0003992">
    <property type="term" value="F:N2-acetyl-L-ornithine:2-oxoglutarate 5-aminotransferase activity"/>
    <property type="evidence" value="ECO:0007669"/>
    <property type="project" value="UniProtKB-UniRule"/>
</dbReference>
<dbReference type="NCBIfam" id="NF002325">
    <property type="entry name" value="PRK01278.1"/>
    <property type="match status" value="1"/>
</dbReference>
<dbReference type="Pfam" id="PF00202">
    <property type="entry name" value="Aminotran_3"/>
    <property type="match status" value="1"/>
</dbReference>
<organism evidence="6 7">
    <name type="scientific">Limisphaera ngatamarikiensis</name>
    <dbReference type="NCBI Taxonomy" id="1324935"/>
    <lineage>
        <taxon>Bacteria</taxon>
        <taxon>Pseudomonadati</taxon>
        <taxon>Verrucomicrobiota</taxon>
        <taxon>Verrucomicrobiia</taxon>
        <taxon>Limisphaerales</taxon>
        <taxon>Limisphaeraceae</taxon>
        <taxon>Limisphaera</taxon>
    </lineage>
</organism>
<dbReference type="GO" id="GO:0042802">
    <property type="term" value="F:identical protein binding"/>
    <property type="evidence" value="ECO:0007669"/>
    <property type="project" value="TreeGrafter"/>
</dbReference>
<reference evidence="6 7" key="1">
    <citation type="submission" date="2020-02" db="EMBL/GenBank/DDBJ databases">
        <title>Draft genome sequence of Limisphaera ngatamarikiensis NGM72.4T, a thermophilic Verrucomicrobia grouped in subdivision 3.</title>
        <authorList>
            <person name="Carere C.R."/>
            <person name="Steen J."/>
            <person name="Hugenholtz P."/>
            <person name="Stott M.B."/>
        </authorList>
    </citation>
    <scope>NUCLEOTIDE SEQUENCE [LARGE SCALE GENOMIC DNA]</scope>
    <source>
        <strain evidence="6 7">NGM72.4</strain>
    </source>
</reference>
<dbReference type="NCBIfam" id="TIGR00707">
    <property type="entry name" value="argD"/>
    <property type="match status" value="1"/>
</dbReference>
<dbReference type="AlphaFoldDB" id="A0A6M1RIS0"/>
<feature type="binding site" evidence="5">
    <location>
        <position position="149"/>
    </location>
    <ligand>
        <name>N(2)-acetyl-L-ornithine</name>
        <dbReference type="ChEBI" id="CHEBI:57805"/>
    </ligand>
</feature>
<comment type="similarity">
    <text evidence="5">Belongs to the class-III pyridoxal-phosphate-dependent aminotransferase family. ArgD subfamily.</text>
</comment>
<evidence type="ECO:0000256" key="2">
    <source>
        <dbReference type="ARBA" id="ARBA00022605"/>
    </source>
</evidence>
<dbReference type="HAMAP" id="MF_01107">
    <property type="entry name" value="ArgD_aminotrans_3"/>
    <property type="match status" value="1"/>
</dbReference>
<dbReference type="EMBL" id="JAAKYA010000062">
    <property type="protein sequence ID" value="NGO39606.1"/>
    <property type="molecule type" value="Genomic_DNA"/>
</dbReference>